<sequence length="30" mass="3505">MYLLGNIRKLCDLFSTSALSILRQKSIYQE</sequence>
<dbReference type="Proteomes" id="UP000092731">
    <property type="component" value="Unassembled WGS sequence"/>
</dbReference>
<dbReference type="AlphaFoldDB" id="A0A170TGY8"/>
<reference evidence="2" key="1">
    <citation type="submission" date="2016-05" db="EMBL/GenBank/DDBJ databases">
        <title>Draft genome sequences of four strains of Ehrlichia ruminantium, a tick-borne pathogen of ruminants, isolated from Zimbabwe, The Gambia and Ghana.</title>
        <authorList>
            <person name="Nakao R."/>
            <person name="Jongejan F."/>
            <person name="Sugimoto C."/>
        </authorList>
    </citation>
    <scope>NUCLEOTIDE SEQUENCE [LARGE SCALE GENOMIC DNA]</scope>
    <source>
        <strain evidence="2">Pokoase 417</strain>
    </source>
</reference>
<evidence type="ECO:0000313" key="2">
    <source>
        <dbReference type="Proteomes" id="UP000092731"/>
    </source>
</evidence>
<dbReference type="EMBL" id="BDDM01000342">
    <property type="protein sequence ID" value="GAT78867.1"/>
    <property type="molecule type" value="Genomic_DNA"/>
</dbReference>
<evidence type="ECO:0000313" key="1">
    <source>
        <dbReference type="EMBL" id="GAT78867.1"/>
    </source>
</evidence>
<accession>A0A170TGY8</accession>
<proteinExistence type="predicted"/>
<protein>
    <submittedName>
        <fullName evidence="1">Uncharacterized protein</fullName>
    </submittedName>
</protein>
<organism evidence="1 2">
    <name type="scientific">Ehrlichia ruminantium</name>
    <name type="common">heartwater rickettsia</name>
    <name type="synonym">Cowdria ruminantium</name>
    <dbReference type="NCBI Taxonomy" id="779"/>
    <lineage>
        <taxon>Bacteria</taxon>
        <taxon>Pseudomonadati</taxon>
        <taxon>Pseudomonadota</taxon>
        <taxon>Alphaproteobacteria</taxon>
        <taxon>Rickettsiales</taxon>
        <taxon>Anaplasmataceae</taxon>
        <taxon>Ehrlichia</taxon>
    </lineage>
</organism>
<feature type="non-terminal residue" evidence="1">
    <location>
        <position position="30"/>
    </location>
</feature>
<comment type="caution">
    <text evidence="1">The sequence shown here is derived from an EMBL/GenBank/DDBJ whole genome shotgun (WGS) entry which is preliminary data.</text>
</comment>
<name>A0A170TGY8_EHRRU</name>
<gene>
    <name evidence="1" type="ORF">EHRUM3_11000</name>
</gene>